<evidence type="ECO:0000313" key="3">
    <source>
        <dbReference type="Proteomes" id="UP001059597"/>
    </source>
</evidence>
<feature type="signal peptide" evidence="1">
    <location>
        <begin position="1"/>
        <end position="30"/>
    </location>
</feature>
<dbReference type="RefSeq" id="WP_261954236.1">
    <property type="nucleotide sequence ID" value="NZ_AP026073.1"/>
</dbReference>
<evidence type="ECO:0000313" key="2">
    <source>
        <dbReference type="EMBL" id="BDM70504.1"/>
    </source>
</evidence>
<accession>A0ABM7ZVW5</accession>
<organism evidence="2 3">
    <name type="scientific">Streptomyces nigrescens</name>
    <dbReference type="NCBI Taxonomy" id="1920"/>
    <lineage>
        <taxon>Bacteria</taxon>
        <taxon>Bacillati</taxon>
        <taxon>Actinomycetota</taxon>
        <taxon>Actinomycetes</taxon>
        <taxon>Kitasatosporales</taxon>
        <taxon>Streptomycetaceae</taxon>
        <taxon>Streptomyces</taxon>
    </lineage>
</organism>
<keyword evidence="1" id="KW-0732">Signal</keyword>
<gene>
    <name evidence="2" type="ORF">HEK616_39910</name>
</gene>
<dbReference type="EMBL" id="AP026073">
    <property type="protein sequence ID" value="BDM70504.1"/>
    <property type="molecule type" value="Genomic_DNA"/>
</dbReference>
<name>A0ABM7ZVW5_STRNI</name>
<dbReference type="Proteomes" id="UP001059597">
    <property type="component" value="Chromosome"/>
</dbReference>
<protein>
    <submittedName>
        <fullName evidence="2">Uncharacterized protein</fullName>
    </submittedName>
</protein>
<sequence>MKSITSTRFGRRLAGTAAATLLLGAGALAAAPSAAAKANLLTINKVTLHEPGLQAKVTYSCDEGMDHQLVANATKLNTTGHEESIAAGTIKKAKLVCDYADHTAQVTLRPAVGSHFAKGDKVKLSVFYFDEDGFSYAQTETVAVL</sequence>
<evidence type="ECO:0000256" key="1">
    <source>
        <dbReference type="SAM" id="SignalP"/>
    </source>
</evidence>
<keyword evidence="3" id="KW-1185">Reference proteome</keyword>
<reference evidence="2" key="1">
    <citation type="submission" date="2022-06" db="EMBL/GenBank/DDBJ databases">
        <title>Complete genome sequence of Streptomyces nigrescens HEK616.</title>
        <authorList>
            <person name="Asamizu S."/>
            <person name="Onaka H."/>
        </authorList>
    </citation>
    <scope>NUCLEOTIDE SEQUENCE</scope>
    <source>
        <strain evidence="2">HEK616</strain>
    </source>
</reference>
<proteinExistence type="predicted"/>
<feature type="chain" id="PRO_5045035644" evidence="1">
    <location>
        <begin position="31"/>
        <end position="145"/>
    </location>
</feature>